<dbReference type="PANTHER" id="PTHR47549:SF1">
    <property type="entry name" value="GOLGI APPARATUS MEMBRANE PROTEIN TVP38"/>
    <property type="match status" value="1"/>
</dbReference>
<organism evidence="13 14">
    <name type="scientific">Kalmanozyma brasiliensis (strain GHG001)</name>
    <name type="common">Yeast</name>
    <name type="synonym">Pseudozyma brasiliensis</name>
    <dbReference type="NCBI Taxonomy" id="1365824"/>
    <lineage>
        <taxon>Eukaryota</taxon>
        <taxon>Fungi</taxon>
        <taxon>Dikarya</taxon>
        <taxon>Basidiomycota</taxon>
        <taxon>Ustilaginomycotina</taxon>
        <taxon>Ustilaginomycetes</taxon>
        <taxon>Ustilaginales</taxon>
        <taxon>Ustilaginaceae</taxon>
        <taxon>Kalmanozyma</taxon>
    </lineage>
</organism>
<protein>
    <recommendedName>
        <fullName evidence="4">Golgi apparatus membrane protein TVP38</fullName>
    </recommendedName>
    <alternativeName>
        <fullName evidence="5">Golgi apparatus membrane protein tvp38</fullName>
    </alternativeName>
</protein>
<evidence type="ECO:0000259" key="12">
    <source>
        <dbReference type="Pfam" id="PF09335"/>
    </source>
</evidence>
<dbReference type="AlphaFoldDB" id="V5EM81"/>
<dbReference type="STRING" id="1365824.V5EM81"/>
<feature type="transmembrane region" description="Helical" evidence="11">
    <location>
        <begin position="198"/>
        <end position="217"/>
    </location>
</feature>
<dbReference type="eggNOG" id="KOG3140">
    <property type="taxonomic scope" value="Eukaryota"/>
</dbReference>
<feature type="compositionally biased region" description="Basic and acidic residues" evidence="10">
    <location>
        <begin position="348"/>
        <end position="357"/>
    </location>
</feature>
<dbReference type="OMA" id="KWQALET"/>
<reference evidence="14" key="1">
    <citation type="journal article" date="2013" name="Genome Announc.">
        <title>Draft genome sequence of Pseudozyma brasiliensis sp. nov. strain GHG001, a high producer of endo-1,4-xylanase isolated from an insect pest of sugarcane.</title>
        <authorList>
            <person name="Oliveira J.V.D.C."/>
            <person name="dos Santos R.A.C."/>
            <person name="Borges T.A."/>
            <person name="Riano-Pachon D.M."/>
            <person name="Goldman G.H."/>
        </authorList>
    </citation>
    <scope>NUCLEOTIDE SEQUENCE [LARGE SCALE GENOMIC DNA]</scope>
    <source>
        <strain evidence="14">GHG001</strain>
    </source>
</reference>
<feature type="domain" description="VTT" evidence="12">
    <location>
        <begin position="136"/>
        <end position="245"/>
    </location>
</feature>
<dbReference type="InterPro" id="IPR051076">
    <property type="entry name" value="Golgi_membrane_TVP38/TMEM64"/>
</dbReference>
<dbReference type="Pfam" id="PF09335">
    <property type="entry name" value="VTT_dom"/>
    <property type="match status" value="1"/>
</dbReference>
<comment type="similarity">
    <text evidence="3">Belongs to the TVP38/TMEM64 family.</text>
</comment>
<dbReference type="GO" id="GO:0000139">
    <property type="term" value="C:Golgi membrane"/>
    <property type="evidence" value="ECO:0007669"/>
    <property type="project" value="UniProtKB-SubCell"/>
</dbReference>
<keyword evidence="8" id="KW-0333">Golgi apparatus</keyword>
<feature type="compositionally biased region" description="Basic and acidic residues" evidence="10">
    <location>
        <begin position="300"/>
        <end position="317"/>
    </location>
</feature>
<dbReference type="PANTHER" id="PTHR47549">
    <property type="entry name" value="GOLGI APPARATUS MEMBRANE PROTEIN TVP38-RELATED"/>
    <property type="match status" value="1"/>
</dbReference>
<proteinExistence type="inferred from homology"/>
<accession>V5EM81</accession>
<feature type="transmembrane region" description="Helical" evidence="11">
    <location>
        <begin position="106"/>
        <end position="126"/>
    </location>
</feature>
<evidence type="ECO:0000256" key="9">
    <source>
        <dbReference type="ARBA" id="ARBA00023136"/>
    </source>
</evidence>
<dbReference type="EMBL" id="KI545873">
    <property type="protein sequence ID" value="EST06240.1"/>
    <property type="molecule type" value="Genomic_DNA"/>
</dbReference>
<comment type="subcellular location">
    <subcellularLocation>
        <location evidence="2">Golgi apparatus membrane</location>
        <topology evidence="2">Multi-pass membrane protein</topology>
    </subcellularLocation>
</comment>
<keyword evidence="7 11" id="KW-1133">Transmembrane helix</keyword>
<evidence type="ECO:0000256" key="5">
    <source>
        <dbReference type="ARBA" id="ARBA00020673"/>
    </source>
</evidence>
<dbReference type="OrthoDB" id="166803at2759"/>
<feature type="transmembrane region" description="Helical" evidence="11">
    <location>
        <begin position="49"/>
        <end position="68"/>
    </location>
</feature>
<evidence type="ECO:0000313" key="14">
    <source>
        <dbReference type="Proteomes" id="UP000019377"/>
    </source>
</evidence>
<evidence type="ECO:0000256" key="8">
    <source>
        <dbReference type="ARBA" id="ARBA00023034"/>
    </source>
</evidence>
<comment type="function">
    <text evidence="1">Golgi membrane protein involved in vesicular trafficking and spindle migration.</text>
</comment>
<evidence type="ECO:0000256" key="11">
    <source>
        <dbReference type="SAM" id="Phobius"/>
    </source>
</evidence>
<evidence type="ECO:0000256" key="10">
    <source>
        <dbReference type="SAM" id="MobiDB-lite"/>
    </source>
</evidence>
<feature type="transmembrane region" description="Helical" evidence="11">
    <location>
        <begin position="138"/>
        <end position="159"/>
    </location>
</feature>
<keyword evidence="9 11" id="KW-0472">Membrane</keyword>
<evidence type="ECO:0000256" key="4">
    <source>
        <dbReference type="ARBA" id="ARBA00013533"/>
    </source>
</evidence>
<keyword evidence="14" id="KW-1185">Reference proteome</keyword>
<feature type="transmembrane region" description="Helical" evidence="11">
    <location>
        <begin position="80"/>
        <end position="99"/>
    </location>
</feature>
<sequence>MPTSPTHRGRYVRREASSSSRWRALYHRGHSYMSRAWSGFLSLPPEQRYILYLVVGIKFLILGVVLYIGPEVMFDTTAKLAIWFGSQTFGAALLIALVVIVSFPPLIGYGTCITLFGLGWGVHSPANADHGELNGNLFYAWALASVACLLGASVSFVVLRWAITHHAKRVSWISSALDDPKYAALTTAVRSRGLSMAILIRFCPFPFAYSNLFFASLLDAVPYRHFIAATALITPKLFLHVWLGTRMFVLMDRDQRAQLDGTAKALNVVYIAVGGAVGVATSWFVWRETSKVLDQIEREQAAERRNGAGGGEGRERSGSPYRDTPDANKATPPFVLDLGVGSDDEEDRPGLKRKDSARQSLLPR</sequence>
<dbReference type="HOGENOM" id="CLU_041954_2_1_1"/>
<evidence type="ECO:0000256" key="7">
    <source>
        <dbReference type="ARBA" id="ARBA00022989"/>
    </source>
</evidence>
<feature type="region of interest" description="Disordered" evidence="10">
    <location>
        <begin position="300"/>
        <end position="364"/>
    </location>
</feature>
<dbReference type="GO" id="GO:0000022">
    <property type="term" value="P:mitotic spindle elongation"/>
    <property type="evidence" value="ECO:0007669"/>
    <property type="project" value="TreeGrafter"/>
</dbReference>
<evidence type="ECO:0000256" key="2">
    <source>
        <dbReference type="ARBA" id="ARBA00004653"/>
    </source>
</evidence>
<dbReference type="GeneID" id="27420363"/>
<evidence type="ECO:0000256" key="6">
    <source>
        <dbReference type="ARBA" id="ARBA00022692"/>
    </source>
</evidence>
<feature type="transmembrane region" description="Helical" evidence="11">
    <location>
        <begin position="223"/>
        <end position="244"/>
    </location>
</feature>
<gene>
    <name evidence="13" type="ORF">PSEUBRA_SCAF3g03748</name>
</gene>
<evidence type="ECO:0000256" key="3">
    <source>
        <dbReference type="ARBA" id="ARBA00008640"/>
    </source>
</evidence>
<keyword evidence="6 11" id="KW-0812">Transmembrane</keyword>
<evidence type="ECO:0000256" key="1">
    <source>
        <dbReference type="ARBA" id="ARBA00002978"/>
    </source>
</evidence>
<name>V5EM81_KALBG</name>
<feature type="transmembrane region" description="Helical" evidence="11">
    <location>
        <begin position="265"/>
        <end position="286"/>
    </location>
</feature>
<evidence type="ECO:0000313" key="13">
    <source>
        <dbReference type="EMBL" id="EST06240.1"/>
    </source>
</evidence>
<dbReference type="InterPro" id="IPR032816">
    <property type="entry name" value="VTT_dom"/>
</dbReference>
<dbReference type="GO" id="GO:0016192">
    <property type="term" value="P:vesicle-mediated transport"/>
    <property type="evidence" value="ECO:0007669"/>
    <property type="project" value="TreeGrafter"/>
</dbReference>
<dbReference type="RefSeq" id="XP_016291229.1">
    <property type="nucleotide sequence ID" value="XM_016437685.1"/>
</dbReference>
<dbReference type="Proteomes" id="UP000019377">
    <property type="component" value="Unassembled WGS sequence"/>
</dbReference>